<dbReference type="PANTHER" id="PTHR33710:SF75">
    <property type="entry name" value="ENDONUCLEASE_EXONUCLEASE_PHOSPHATASE DOMAIN-CONTAINING PROTEIN"/>
    <property type="match status" value="1"/>
</dbReference>
<dbReference type="PANTHER" id="PTHR33710">
    <property type="entry name" value="BNAC02G09200D PROTEIN"/>
    <property type="match status" value="1"/>
</dbReference>
<evidence type="ECO:0000313" key="2">
    <source>
        <dbReference type="Proteomes" id="UP001234989"/>
    </source>
</evidence>
<sequence length="129" mass="14883">MELWEELGAIRSQCEGPSVVSRDFNTTRFPSEKTNCVRLSKAMTDLSSCINELELIDPPLFGGSNTWRGGANHRNASRIDRFLYSFPWDEMFLQIRQCTLPSLGSDHNHIVLTCGNKAFKRSYFKFEKW</sequence>
<gene>
    <name evidence="1" type="ORF">MTR67_039400</name>
</gene>
<accession>A0AAF0UGU3</accession>
<evidence type="ECO:0000313" key="1">
    <source>
        <dbReference type="EMBL" id="WMV46015.1"/>
    </source>
</evidence>
<dbReference type="InterPro" id="IPR036691">
    <property type="entry name" value="Endo/exonu/phosph_ase_sf"/>
</dbReference>
<keyword evidence="2" id="KW-1185">Reference proteome</keyword>
<dbReference type="Proteomes" id="UP001234989">
    <property type="component" value="Chromosome 9"/>
</dbReference>
<dbReference type="AlphaFoldDB" id="A0AAF0UGU3"/>
<name>A0AAF0UGU3_SOLVR</name>
<dbReference type="SUPFAM" id="SSF56219">
    <property type="entry name" value="DNase I-like"/>
    <property type="match status" value="1"/>
</dbReference>
<dbReference type="EMBL" id="CP133620">
    <property type="protein sequence ID" value="WMV46015.1"/>
    <property type="molecule type" value="Genomic_DNA"/>
</dbReference>
<reference evidence="1" key="1">
    <citation type="submission" date="2023-08" db="EMBL/GenBank/DDBJ databases">
        <title>A de novo genome assembly of Solanum verrucosum Schlechtendal, a Mexican diploid species geographically isolated from the other diploid A-genome species in potato relatives.</title>
        <authorList>
            <person name="Hosaka K."/>
        </authorList>
    </citation>
    <scope>NUCLEOTIDE SEQUENCE</scope>
    <source>
        <tissue evidence="1">Young leaves</tissue>
    </source>
</reference>
<dbReference type="Gene3D" id="3.60.10.10">
    <property type="entry name" value="Endonuclease/exonuclease/phosphatase"/>
    <property type="match status" value="1"/>
</dbReference>
<protein>
    <recommendedName>
        <fullName evidence="3">Endonuclease/exonuclease/phosphatase domain-containing protein</fullName>
    </recommendedName>
</protein>
<organism evidence="1 2">
    <name type="scientific">Solanum verrucosum</name>
    <dbReference type="NCBI Taxonomy" id="315347"/>
    <lineage>
        <taxon>Eukaryota</taxon>
        <taxon>Viridiplantae</taxon>
        <taxon>Streptophyta</taxon>
        <taxon>Embryophyta</taxon>
        <taxon>Tracheophyta</taxon>
        <taxon>Spermatophyta</taxon>
        <taxon>Magnoliopsida</taxon>
        <taxon>eudicotyledons</taxon>
        <taxon>Gunneridae</taxon>
        <taxon>Pentapetalae</taxon>
        <taxon>asterids</taxon>
        <taxon>lamiids</taxon>
        <taxon>Solanales</taxon>
        <taxon>Solanaceae</taxon>
        <taxon>Solanoideae</taxon>
        <taxon>Solaneae</taxon>
        <taxon>Solanum</taxon>
    </lineage>
</organism>
<evidence type="ECO:0008006" key="3">
    <source>
        <dbReference type="Google" id="ProtNLM"/>
    </source>
</evidence>
<proteinExistence type="predicted"/>